<dbReference type="AlphaFoldDB" id="A0A382E6U0"/>
<protein>
    <submittedName>
        <fullName evidence="1">Uncharacterized protein</fullName>
    </submittedName>
</protein>
<proteinExistence type="predicted"/>
<evidence type="ECO:0000313" key="1">
    <source>
        <dbReference type="EMBL" id="SVB46340.1"/>
    </source>
</evidence>
<sequence length="57" mass="6534">MIDDLVENNIHQTKIDFNKPFRISVPVVDDSISILICNYTDPDFLTSYKVNTSLETT</sequence>
<accession>A0A382E6U0</accession>
<organism evidence="1">
    <name type="scientific">marine metagenome</name>
    <dbReference type="NCBI Taxonomy" id="408172"/>
    <lineage>
        <taxon>unclassified sequences</taxon>
        <taxon>metagenomes</taxon>
        <taxon>ecological metagenomes</taxon>
    </lineage>
</organism>
<name>A0A382E6U0_9ZZZZ</name>
<dbReference type="EMBL" id="UINC01042977">
    <property type="protein sequence ID" value="SVB46340.1"/>
    <property type="molecule type" value="Genomic_DNA"/>
</dbReference>
<gene>
    <name evidence="1" type="ORF">METZ01_LOCUS199194</name>
</gene>
<reference evidence="1" key="1">
    <citation type="submission" date="2018-05" db="EMBL/GenBank/DDBJ databases">
        <authorList>
            <person name="Lanie J.A."/>
            <person name="Ng W.-L."/>
            <person name="Kazmierczak K.M."/>
            <person name="Andrzejewski T.M."/>
            <person name="Davidsen T.M."/>
            <person name="Wayne K.J."/>
            <person name="Tettelin H."/>
            <person name="Glass J.I."/>
            <person name="Rusch D."/>
            <person name="Podicherti R."/>
            <person name="Tsui H.-C.T."/>
            <person name="Winkler M.E."/>
        </authorList>
    </citation>
    <scope>NUCLEOTIDE SEQUENCE</scope>
</reference>